<sequence>MATPKWADLHLHTRWSDGTLDLAGMVARAKGVGLSAIAITDHDTIGPELTSPVAYHSGIEVICGVEVKADVGGERGEILGYFLSPEHPALGELFRWMAEARRQRMEAMVRLCQEVLGEEITVSEVLAGAAGSVGRPHLAAVLVHRGLARDYEDAFRRFLASGTPCYVPLPRPTSRQVITAIRAAGGVAALAHPCFLSFADWEGALTALAGEGLAGAEVYYPYEASRQTLHADPASVAGIVRKLDLIPTGGSDDHGPGSVKDAIGLVRVPYAPVVEELRASSSVR</sequence>
<dbReference type="GO" id="GO:0035312">
    <property type="term" value="F:5'-3' DNA exonuclease activity"/>
    <property type="evidence" value="ECO:0007669"/>
    <property type="project" value="TreeGrafter"/>
</dbReference>
<name>A0A2X3L3D9_9BACT</name>
<organism evidence="2 3">
    <name type="scientific">Candidatus Bipolaricaulis anaerobius</name>
    <dbReference type="NCBI Taxonomy" id="2026885"/>
    <lineage>
        <taxon>Bacteria</taxon>
        <taxon>Candidatus Bipolaricaulota</taxon>
        <taxon>Candidatus Bipolaricaulia</taxon>
        <taxon>Candidatus Bipolaricaulales</taxon>
        <taxon>Candidatus Bipolaricaulaceae</taxon>
        <taxon>Candidatus Bipolaricaulis</taxon>
    </lineage>
</organism>
<feature type="domain" description="Polymerase/histidinol phosphatase N-terminal" evidence="1">
    <location>
        <begin position="7"/>
        <end position="71"/>
    </location>
</feature>
<dbReference type="InterPro" id="IPR004013">
    <property type="entry name" value="PHP_dom"/>
</dbReference>
<dbReference type="InterPro" id="IPR052018">
    <property type="entry name" value="PHP_domain"/>
</dbReference>
<protein>
    <submittedName>
        <fullName evidence="2">PHP domain protein</fullName>
    </submittedName>
</protein>
<dbReference type="SUPFAM" id="SSF89550">
    <property type="entry name" value="PHP domain-like"/>
    <property type="match status" value="1"/>
</dbReference>
<evidence type="ECO:0000313" key="3">
    <source>
        <dbReference type="Proteomes" id="UP000249818"/>
    </source>
</evidence>
<evidence type="ECO:0000259" key="1">
    <source>
        <dbReference type="SMART" id="SM00481"/>
    </source>
</evidence>
<gene>
    <name evidence="2" type="ORF">BARAN1_1308</name>
</gene>
<reference evidence="3" key="1">
    <citation type="submission" date="2018-05" db="EMBL/GenBank/DDBJ databases">
        <authorList>
            <person name="Hao L."/>
        </authorList>
    </citation>
    <scope>NUCLEOTIDE SEQUENCE [LARGE SCALE GENOMIC DNA]</scope>
</reference>
<dbReference type="Pfam" id="PF02811">
    <property type="entry name" value="PHP"/>
    <property type="match status" value="1"/>
</dbReference>
<dbReference type="InterPro" id="IPR016195">
    <property type="entry name" value="Pol/histidinol_Pase-like"/>
</dbReference>
<dbReference type="SMART" id="SM00481">
    <property type="entry name" value="POLIIIAc"/>
    <property type="match status" value="1"/>
</dbReference>
<dbReference type="OrthoDB" id="9804333at2"/>
<proteinExistence type="predicted"/>
<dbReference type="PANTHER" id="PTHR42924">
    <property type="entry name" value="EXONUCLEASE"/>
    <property type="match status" value="1"/>
</dbReference>
<dbReference type="KEGG" id="bana:BARAN1_1308"/>
<keyword evidence="3" id="KW-1185">Reference proteome</keyword>
<dbReference type="InterPro" id="IPR003141">
    <property type="entry name" value="Pol/His_phosphatase_N"/>
</dbReference>
<evidence type="ECO:0000313" key="2">
    <source>
        <dbReference type="EMBL" id="SQD93330.1"/>
    </source>
</evidence>
<dbReference type="AlphaFoldDB" id="A0A2X3L3D9"/>
<dbReference type="PANTHER" id="PTHR42924:SF3">
    <property type="entry name" value="POLYMERASE_HISTIDINOL PHOSPHATASE N-TERMINAL DOMAIN-CONTAINING PROTEIN"/>
    <property type="match status" value="1"/>
</dbReference>
<dbReference type="RefSeq" id="WP_157959547.1">
    <property type="nucleotide sequence ID" value="NZ_LS483254.1"/>
</dbReference>
<dbReference type="Proteomes" id="UP000249818">
    <property type="component" value="Chromosome BARAN1"/>
</dbReference>
<dbReference type="Gene3D" id="1.10.150.650">
    <property type="match status" value="1"/>
</dbReference>
<accession>A0A2X3L3D9</accession>
<dbReference type="GO" id="GO:0004534">
    <property type="term" value="F:5'-3' RNA exonuclease activity"/>
    <property type="evidence" value="ECO:0007669"/>
    <property type="project" value="TreeGrafter"/>
</dbReference>
<dbReference type="Gene3D" id="3.20.20.140">
    <property type="entry name" value="Metal-dependent hydrolases"/>
    <property type="match status" value="1"/>
</dbReference>
<dbReference type="EMBL" id="LS483254">
    <property type="protein sequence ID" value="SQD93330.1"/>
    <property type="molecule type" value="Genomic_DNA"/>
</dbReference>